<dbReference type="AlphaFoldDB" id="A0AAV2PV42"/>
<organism evidence="9 10">
    <name type="scientific">Meganyctiphanes norvegica</name>
    <name type="common">Northern krill</name>
    <name type="synonym">Thysanopoda norvegica</name>
    <dbReference type="NCBI Taxonomy" id="48144"/>
    <lineage>
        <taxon>Eukaryota</taxon>
        <taxon>Metazoa</taxon>
        <taxon>Ecdysozoa</taxon>
        <taxon>Arthropoda</taxon>
        <taxon>Crustacea</taxon>
        <taxon>Multicrustacea</taxon>
        <taxon>Malacostraca</taxon>
        <taxon>Eumalacostraca</taxon>
        <taxon>Eucarida</taxon>
        <taxon>Euphausiacea</taxon>
        <taxon>Euphausiidae</taxon>
        <taxon>Meganyctiphanes</taxon>
    </lineage>
</organism>
<evidence type="ECO:0000313" key="9">
    <source>
        <dbReference type="EMBL" id="CAL4065790.1"/>
    </source>
</evidence>
<dbReference type="InterPro" id="IPR009688">
    <property type="entry name" value="FAM210A/B-like_dom"/>
</dbReference>
<keyword evidence="5 7" id="KW-0472">Membrane</keyword>
<feature type="transmembrane region" description="Helical" evidence="7">
    <location>
        <begin position="154"/>
        <end position="177"/>
    </location>
</feature>
<feature type="domain" description="DUF1279" evidence="8">
    <location>
        <begin position="146"/>
        <end position="231"/>
    </location>
</feature>
<keyword evidence="2 7" id="KW-0812">Transmembrane</keyword>
<dbReference type="Proteomes" id="UP001497623">
    <property type="component" value="Unassembled WGS sequence"/>
</dbReference>
<dbReference type="PANTHER" id="PTHR21377">
    <property type="entry name" value="PROTEIN FAM210B, MITOCHONDRIAL"/>
    <property type="match status" value="1"/>
</dbReference>
<name>A0AAV2PV42_MEGNR</name>
<evidence type="ECO:0000256" key="5">
    <source>
        <dbReference type="ARBA" id="ARBA00023136"/>
    </source>
</evidence>
<feature type="compositionally biased region" description="Basic and acidic residues" evidence="6">
    <location>
        <begin position="107"/>
        <end position="125"/>
    </location>
</feature>
<accession>A0AAV2PV42</accession>
<dbReference type="PANTHER" id="PTHR21377:SF1">
    <property type="entry name" value="PROTEIN FAM210A"/>
    <property type="match status" value="1"/>
</dbReference>
<evidence type="ECO:0000256" key="1">
    <source>
        <dbReference type="ARBA" id="ARBA00004167"/>
    </source>
</evidence>
<evidence type="ECO:0000256" key="2">
    <source>
        <dbReference type="ARBA" id="ARBA00022692"/>
    </source>
</evidence>
<sequence length="300" mass="34359">MPCFYLGSWRSLARHPLKLPFHRKWFDKTSVQASNSSWSGTWQQYHNYHRSKSHQSSIMTAGNMIQQPSYSPSAVAPVPLWSYPDTTLKDCHVRLYSTRPPTPPAKITDENGNEMKDSKESSKTGDVEAALLTDENKEEKLSIVKRFKLMYKQYWYVLIPVHIVTSCVWYGGFFIAAKSGVDIVPLLEKIGASAKILEYLRNNNAGYYAIAYAMYKVATPARYFVTVGGTTISINYLKKNGYIKPVPSAERMQELYEVVVSSFRSLKRRLFKSKNEGLPYYRSNKQKQKGRKICLDTICL</sequence>
<protein>
    <recommendedName>
        <fullName evidence="8">DUF1279 domain-containing protein</fullName>
    </recommendedName>
</protein>
<evidence type="ECO:0000256" key="6">
    <source>
        <dbReference type="SAM" id="MobiDB-lite"/>
    </source>
</evidence>
<keyword evidence="3 7" id="KW-1133">Transmembrane helix</keyword>
<evidence type="ECO:0000256" key="3">
    <source>
        <dbReference type="ARBA" id="ARBA00022989"/>
    </source>
</evidence>
<keyword evidence="10" id="KW-1185">Reference proteome</keyword>
<dbReference type="GO" id="GO:0005739">
    <property type="term" value="C:mitochondrion"/>
    <property type="evidence" value="ECO:0007669"/>
    <property type="project" value="TreeGrafter"/>
</dbReference>
<evidence type="ECO:0000256" key="4">
    <source>
        <dbReference type="ARBA" id="ARBA00023054"/>
    </source>
</evidence>
<dbReference type="EMBL" id="CAXKWB010001914">
    <property type="protein sequence ID" value="CAL4065790.1"/>
    <property type="molecule type" value="Genomic_DNA"/>
</dbReference>
<proteinExistence type="predicted"/>
<keyword evidence="4" id="KW-0175">Coiled coil</keyword>
<dbReference type="GO" id="GO:0016020">
    <property type="term" value="C:membrane"/>
    <property type="evidence" value="ECO:0007669"/>
    <property type="project" value="UniProtKB-SubCell"/>
</dbReference>
<evidence type="ECO:0000259" key="8">
    <source>
        <dbReference type="Pfam" id="PF06916"/>
    </source>
</evidence>
<comment type="subcellular location">
    <subcellularLocation>
        <location evidence="1">Membrane</location>
        <topology evidence="1">Single-pass membrane protein</topology>
    </subcellularLocation>
</comment>
<reference evidence="9 10" key="1">
    <citation type="submission" date="2024-05" db="EMBL/GenBank/DDBJ databases">
        <authorList>
            <person name="Wallberg A."/>
        </authorList>
    </citation>
    <scope>NUCLEOTIDE SEQUENCE [LARGE SCALE GENOMIC DNA]</scope>
</reference>
<gene>
    <name evidence="9" type="ORF">MNOR_LOCUS5079</name>
</gene>
<evidence type="ECO:0000256" key="7">
    <source>
        <dbReference type="SAM" id="Phobius"/>
    </source>
</evidence>
<comment type="caution">
    <text evidence="9">The sequence shown here is derived from an EMBL/GenBank/DDBJ whole genome shotgun (WGS) entry which is preliminary data.</text>
</comment>
<dbReference type="Pfam" id="PF06916">
    <property type="entry name" value="FAM210A-B_dom"/>
    <property type="match status" value="1"/>
</dbReference>
<feature type="region of interest" description="Disordered" evidence="6">
    <location>
        <begin position="102"/>
        <end position="125"/>
    </location>
</feature>
<evidence type="ECO:0000313" key="10">
    <source>
        <dbReference type="Proteomes" id="UP001497623"/>
    </source>
</evidence>
<dbReference type="InterPro" id="IPR045866">
    <property type="entry name" value="FAM210A/B-like"/>
</dbReference>